<dbReference type="EMBL" id="JAWXYG010000001">
    <property type="protein sequence ID" value="KAK4283606.1"/>
    <property type="molecule type" value="Genomic_DNA"/>
</dbReference>
<organism evidence="2 3">
    <name type="scientific">Acacia crassicarpa</name>
    <name type="common">northern wattle</name>
    <dbReference type="NCBI Taxonomy" id="499986"/>
    <lineage>
        <taxon>Eukaryota</taxon>
        <taxon>Viridiplantae</taxon>
        <taxon>Streptophyta</taxon>
        <taxon>Embryophyta</taxon>
        <taxon>Tracheophyta</taxon>
        <taxon>Spermatophyta</taxon>
        <taxon>Magnoliopsida</taxon>
        <taxon>eudicotyledons</taxon>
        <taxon>Gunneridae</taxon>
        <taxon>Pentapetalae</taxon>
        <taxon>rosids</taxon>
        <taxon>fabids</taxon>
        <taxon>Fabales</taxon>
        <taxon>Fabaceae</taxon>
        <taxon>Caesalpinioideae</taxon>
        <taxon>mimosoid clade</taxon>
        <taxon>Acacieae</taxon>
        <taxon>Acacia</taxon>
    </lineage>
</organism>
<dbReference type="PANTHER" id="PTHR31672:SF13">
    <property type="entry name" value="F-BOX PROTEIN CPR30-LIKE"/>
    <property type="match status" value="1"/>
</dbReference>
<dbReference type="InterPro" id="IPR006527">
    <property type="entry name" value="F-box-assoc_dom_typ1"/>
</dbReference>
<dbReference type="PROSITE" id="PS50181">
    <property type="entry name" value="FBOX"/>
    <property type="match status" value="1"/>
</dbReference>
<dbReference type="InterPro" id="IPR036047">
    <property type="entry name" value="F-box-like_dom_sf"/>
</dbReference>
<dbReference type="PANTHER" id="PTHR31672">
    <property type="entry name" value="BNACNNG10540D PROTEIN"/>
    <property type="match status" value="1"/>
</dbReference>
<accession>A0AAE1N7T7</accession>
<evidence type="ECO:0000313" key="3">
    <source>
        <dbReference type="Proteomes" id="UP001293593"/>
    </source>
</evidence>
<dbReference type="NCBIfam" id="TIGR01640">
    <property type="entry name" value="F_box_assoc_1"/>
    <property type="match status" value="1"/>
</dbReference>
<reference evidence="2" key="1">
    <citation type="submission" date="2023-10" db="EMBL/GenBank/DDBJ databases">
        <title>Chromosome-level genome of the transformable northern wattle, Acacia crassicarpa.</title>
        <authorList>
            <person name="Massaro I."/>
            <person name="Sinha N.R."/>
            <person name="Poethig S."/>
            <person name="Leichty A.R."/>
        </authorList>
    </citation>
    <scope>NUCLEOTIDE SEQUENCE</scope>
    <source>
        <strain evidence="2">Acra3RX</strain>
        <tissue evidence="2">Leaf</tissue>
    </source>
</reference>
<dbReference type="SMART" id="SM00256">
    <property type="entry name" value="FBOX"/>
    <property type="match status" value="1"/>
</dbReference>
<name>A0AAE1N7T7_9FABA</name>
<dbReference type="InterPro" id="IPR001810">
    <property type="entry name" value="F-box_dom"/>
</dbReference>
<evidence type="ECO:0000259" key="1">
    <source>
        <dbReference type="PROSITE" id="PS50181"/>
    </source>
</evidence>
<dbReference type="CDD" id="cd22157">
    <property type="entry name" value="F-box_AtFBW1-like"/>
    <property type="match status" value="1"/>
</dbReference>
<dbReference type="InterPro" id="IPR017451">
    <property type="entry name" value="F-box-assoc_interact_dom"/>
</dbReference>
<dbReference type="Proteomes" id="UP001293593">
    <property type="component" value="Unassembled WGS sequence"/>
</dbReference>
<keyword evidence="3" id="KW-1185">Reference proteome</keyword>
<protein>
    <recommendedName>
        <fullName evidence="1">F-box domain-containing protein</fullName>
    </recommendedName>
</protein>
<dbReference type="SUPFAM" id="SSF81383">
    <property type="entry name" value="F-box domain"/>
    <property type="match status" value="1"/>
</dbReference>
<feature type="domain" description="F-box" evidence="1">
    <location>
        <begin position="4"/>
        <end position="49"/>
    </location>
</feature>
<sequence>MSRQESSIHLPKEVIEEILLRLPVKSLLRFRCVSKSWLSLISSPRFGELHFQGPSKHSHRAFVSAQQQFQSIDFDAPFHDDSAIVKFNFPRPTTPADLEIMGSCRGFLFLVADKKRKYFLWNPSNGVCRKIPPPLDLDIFVYMYGFGYDESTDDYIIVIISDVLAFFSLKANSWEILDDECEYTYQYDQPTPGSILNGAIYWFAFHSREPEPECFAIIAFDIKSKTLSEIPVPDDFEYGLGILTSVAGCLTLTENCDVLKMWVMEKYGLESSWRNLGTLSPDEVHMEAISSLCFTKDGHLVAINSISGLAKLNHRGELLEYRKFLPEPHSFYCASVYTETLLSLPSVSCDHLVEAEQYC</sequence>
<dbReference type="Pfam" id="PF00646">
    <property type="entry name" value="F-box"/>
    <property type="match status" value="1"/>
</dbReference>
<dbReference type="AlphaFoldDB" id="A0AAE1N7T7"/>
<gene>
    <name evidence="2" type="ORF">QN277_000539</name>
</gene>
<dbReference type="SUPFAM" id="SSF50965">
    <property type="entry name" value="Galactose oxidase, central domain"/>
    <property type="match status" value="1"/>
</dbReference>
<evidence type="ECO:0000313" key="2">
    <source>
        <dbReference type="EMBL" id="KAK4283606.1"/>
    </source>
</evidence>
<dbReference type="InterPro" id="IPR011043">
    <property type="entry name" value="Gal_Oxase/kelch_b-propeller"/>
</dbReference>
<dbReference type="InterPro" id="IPR050796">
    <property type="entry name" value="SCF_F-box_component"/>
</dbReference>
<proteinExistence type="predicted"/>
<comment type="caution">
    <text evidence="2">The sequence shown here is derived from an EMBL/GenBank/DDBJ whole genome shotgun (WGS) entry which is preliminary data.</text>
</comment>
<dbReference type="Gene3D" id="1.20.1280.50">
    <property type="match status" value="1"/>
</dbReference>
<dbReference type="Pfam" id="PF07734">
    <property type="entry name" value="FBA_1"/>
    <property type="match status" value="1"/>
</dbReference>